<comment type="caution">
    <text evidence="7">The sequence shown here is derived from an EMBL/GenBank/DDBJ whole genome shotgun (WGS) entry which is preliminary data.</text>
</comment>
<dbReference type="AlphaFoldDB" id="A0A4S2CWB7"/>
<proteinExistence type="predicted"/>
<protein>
    <submittedName>
        <fullName evidence="7">RDD family protein</fullName>
    </submittedName>
</protein>
<evidence type="ECO:0000256" key="2">
    <source>
        <dbReference type="ARBA" id="ARBA00022692"/>
    </source>
</evidence>
<comment type="subcellular location">
    <subcellularLocation>
        <location evidence="1">Membrane</location>
        <topology evidence="1">Multi-pass membrane protein</topology>
    </subcellularLocation>
</comment>
<dbReference type="PANTHER" id="PTHR38480">
    <property type="entry name" value="SLR0254 PROTEIN"/>
    <property type="match status" value="1"/>
</dbReference>
<evidence type="ECO:0000259" key="6">
    <source>
        <dbReference type="Pfam" id="PF06271"/>
    </source>
</evidence>
<keyword evidence="4 5" id="KW-0472">Membrane</keyword>
<sequence length="229" mass="24554">MSVPMLDTYREVITPEGVPLHLPAAGPLPRALAWAIDFAIRFGALSVMSVPLAFLGDFGQGLYLGLLFLMFWAYTIVQEALWGQTIGKRAMGLRVVAQDGAPVGWMAAITRNLLRTVDMLPFGYALGLLSCLFDAHGRRLGDMVARTVVIHIGAPADGGTLAIDSVLPPPQPLQPAEQAALIAFAERAPRLPGPRQQELAGLLTPLSGGHGQVGVLRLYAMANWLLGRR</sequence>
<keyword evidence="2 5" id="KW-0812">Transmembrane</keyword>
<keyword evidence="3 5" id="KW-1133">Transmembrane helix</keyword>
<dbReference type="GO" id="GO:0016020">
    <property type="term" value="C:membrane"/>
    <property type="evidence" value="ECO:0007669"/>
    <property type="project" value="UniProtKB-SubCell"/>
</dbReference>
<dbReference type="Pfam" id="PF06271">
    <property type="entry name" value="RDD"/>
    <property type="match status" value="1"/>
</dbReference>
<feature type="transmembrane region" description="Helical" evidence="5">
    <location>
        <begin position="38"/>
        <end position="56"/>
    </location>
</feature>
<accession>A0A4S2CWB7</accession>
<dbReference type="RefSeq" id="WP_017354377.1">
    <property type="nucleotide sequence ID" value="NZ_SRYW01000013.1"/>
</dbReference>
<evidence type="ECO:0000256" key="1">
    <source>
        <dbReference type="ARBA" id="ARBA00004141"/>
    </source>
</evidence>
<dbReference type="OrthoDB" id="9787732at2"/>
<reference evidence="7 8" key="1">
    <citation type="submission" date="2019-04" db="EMBL/GenBank/DDBJ databases">
        <title>Microbes associate with the intestines of laboratory mice.</title>
        <authorList>
            <person name="Navarre W."/>
            <person name="Wong E."/>
            <person name="Huang K."/>
            <person name="Tropini C."/>
            <person name="Ng K."/>
            <person name="Yu B."/>
        </authorList>
    </citation>
    <scope>NUCLEOTIDE SEQUENCE [LARGE SCALE GENOMIC DNA]</scope>
    <source>
        <strain evidence="7 8">NM62_B4-13</strain>
    </source>
</reference>
<dbReference type="InterPro" id="IPR010432">
    <property type="entry name" value="RDD"/>
</dbReference>
<dbReference type="EMBL" id="SRYW01000013">
    <property type="protein sequence ID" value="TGY32825.1"/>
    <property type="molecule type" value="Genomic_DNA"/>
</dbReference>
<evidence type="ECO:0000256" key="4">
    <source>
        <dbReference type="ARBA" id="ARBA00023136"/>
    </source>
</evidence>
<name>A0A4S2CWB7_STEMA</name>
<evidence type="ECO:0000256" key="3">
    <source>
        <dbReference type="ARBA" id="ARBA00022989"/>
    </source>
</evidence>
<feature type="transmembrane region" description="Helical" evidence="5">
    <location>
        <begin position="62"/>
        <end position="82"/>
    </location>
</feature>
<evidence type="ECO:0000313" key="7">
    <source>
        <dbReference type="EMBL" id="TGY32825.1"/>
    </source>
</evidence>
<evidence type="ECO:0000256" key="5">
    <source>
        <dbReference type="SAM" id="Phobius"/>
    </source>
</evidence>
<dbReference type="PANTHER" id="PTHR38480:SF1">
    <property type="entry name" value="SLR0254 PROTEIN"/>
    <property type="match status" value="1"/>
</dbReference>
<organism evidence="7 8">
    <name type="scientific">Stenotrophomonas maltophilia</name>
    <name type="common">Pseudomonas maltophilia</name>
    <name type="synonym">Xanthomonas maltophilia</name>
    <dbReference type="NCBI Taxonomy" id="40324"/>
    <lineage>
        <taxon>Bacteria</taxon>
        <taxon>Pseudomonadati</taxon>
        <taxon>Pseudomonadota</taxon>
        <taxon>Gammaproteobacteria</taxon>
        <taxon>Lysobacterales</taxon>
        <taxon>Lysobacteraceae</taxon>
        <taxon>Stenotrophomonas</taxon>
        <taxon>Stenotrophomonas maltophilia group</taxon>
    </lineage>
</organism>
<feature type="domain" description="RDD" evidence="6">
    <location>
        <begin position="25"/>
        <end position="145"/>
    </location>
</feature>
<dbReference type="Proteomes" id="UP000306631">
    <property type="component" value="Unassembled WGS sequence"/>
</dbReference>
<gene>
    <name evidence="7" type="ORF">E5352_14310</name>
</gene>
<evidence type="ECO:0000313" key="8">
    <source>
        <dbReference type="Proteomes" id="UP000306631"/>
    </source>
</evidence>